<keyword evidence="2" id="KW-0560">Oxidoreductase</keyword>
<reference evidence="4" key="1">
    <citation type="submission" date="2021-01" db="EMBL/GenBank/DDBJ databases">
        <title>Whole genome shotgun sequence of Planotetraspora silvatica NBRC 100141.</title>
        <authorList>
            <person name="Komaki H."/>
            <person name="Tamura T."/>
        </authorList>
    </citation>
    <scope>NUCLEOTIDE SEQUENCE</scope>
    <source>
        <strain evidence="4">NBRC 100141</strain>
    </source>
</reference>
<dbReference type="PANTHER" id="PTHR24320:SF227">
    <property type="entry name" value="RETINOL DEHYDROGENASE 11"/>
    <property type="match status" value="1"/>
</dbReference>
<dbReference type="AlphaFoldDB" id="A0A8J3XJN6"/>
<organism evidence="4 5">
    <name type="scientific">Planotetraspora silvatica</name>
    <dbReference type="NCBI Taxonomy" id="234614"/>
    <lineage>
        <taxon>Bacteria</taxon>
        <taxon>Bacillati</taxon>
        <taxon>Actinomycetota</taxon>
        <taxon>Actinomycetes</taxon>
        <taxon>Streptosporangiales</taxon>
        <taxon>Streptosporangiaceae</taxon>
        <taxon>Planotetraspora</taxon>
    </lineage>
</organism>
<comment type="similarity">
    <text evidence="1">Belongs to the short-chain dehydrogenases/reductases (SDR) family.</text>
</comment>
<dbReference type="CDD" id="cd05327">
    <property type="entry name" value="retinol-DH_like_SDR_c_like"/>
    <property type="match status" value="1"/>
</dbReference>
<dbReference type="PANTHER" id="PTHR24320">
    <property type="entry name" value="RETINOL DEHYDROGENASE"/>
    <property type="match status" value="1"/>
</dbReference>
<protein>
    <recommendedName>
        <fullName evidence="3">Probable oxidoreductase</fullName>
    </recommendedName>
</protein>
<evidence type="ECO:0000256" key="2">
    <source>
        <dbReference type="ARBA" id="ARBA00023002"/>
    </source>
</evidence>
<dbReference type="FunFam" id="3.40.50.720:FF:000594">
    <property type="entry name" value="Short-chain oxidoreductase"/>
    <property type="match status" value="1"/>
</dbReference>
<accession>A0A8J3XJN6</accession>
<proteinExistence type="inferred from homology"/>
<sequence length="321" mass="33590">MNTQRVTTPFGPATTAEETVEGVDLSARKAIVTGASSGIGVETARALAKAGADVTLAVRDVVEGEKVAAGIEASTGDAHVHVAPLDLSARDSIDAFVASWRGPLDILVDNAGVMATPERRTAEGWEMQFATNHLGHFALTLGLHDALAAAGHARVVVVSSVGHINGDVIWDDINFEKNPYDEWKAYSQSKTANILFAVEAARRWAGEGIAVNALNPGRIWSTGLSRHMSAPPASFEPESSDGVSVKDIPQGAATSTLLAASPLVEGVTGRYFEDCQEAAPHTPGLRRGFAAYAVDPDAAARLWQVSLDMIGDAAAQQATAD</sequence>
<dbReference type="RefSeq" id="WP_203971980.1">
    <property type="nucleotide sequence ID" value="NZ_BAAAKY010000004.1"/>
</dbReference>
<dbReference type="SUPFAM" id="SSF51735">
    <property type="entry name" value="NAD(P)-binding Rossmann-fold domains"/>
    <property type="match status" value="1"/>
</dbReference>
<name>A0A8J3XJN6_9ACTN</name>
<dbReference type="InterPro" id="IPR036291">
    <property type="entry name" value="NAD(P)-bd_dom_sf"/>
</dbReference>
<dbReference type="GO" id="GO:0016491">
    <property type="term" value="F:oxidoreductase activity"/>
    <property type="evidence" value="ECO:0007669"/>
    <property type="project" value="UniProtKB-KW"/>
</dbReference>
<dbReference type="PRINTS" id="PR00081">
    <property type="entry name" value="GDHRDH"/>
</dbReference>
<gene>
    <name evidence="4" type="ORF">Psi02_08460</name>
</gene>
<dbReference type="Gene3D" id="3.40.50.720">
    <property type="entry name" value="NAD(P)-binding Rossmann-like Domain"/>
    <property type="match status" value="1"/>
</dbReference>
<dbReference type="Pfam" id="PF00106">
    <property type="entry name" value="adh_short"/>
    <property type="match status" value="1"/>
</dbReference>
<evidence type="ECO:0000256" key="3">
    <source>
        <dbReference type="ARBA" id="ARBA00071493"/>
    </source>
</evidence>
<comment type="caution">
    <text evidence="4">The sequence shown here is derived from an EMBL/GenBank/DDBJ whole genome shotgun (WGS) entry which is preliminary data.</text>
</comment>
<evidence type="ECO:0000313" key="5">
    <source>
        <dbReference type="Proteomes" id="UP000644610"/>
    </source>
</evidence>
<dbReference type="InterPro" id="IPR002347">
    <property type="entry name" value="SDR_fam"/>
</dbReference>
<evidence type="ECO:0000313" key="4">
    <source>
        <dbReference type="EMBL" id="GII44422.1"/>
    </source>
</evidence>
<keyword evidence="5" id="KW-1185">Reference proteome</keyword>
<dbReference type="EMBL" id="BOOQ01000003">
    <property type="protein sequence ID" value="GII44422.1"/>
    <property type="molecule type" value="Genomic_DNA"/>
</dbReference>
<dbReference type="Proteomes" id="UP000644610">
    <property type="component" value="Unassembled WGS sequence"/>
</dbReference>
<evidence type="ECO:0000256" key="1">
    <source>
        <dbReference type="ARBA" id="ARBA00006484"/>
    </source>
</evidence>